<feature type="non-terminal residue" evidence="13">
    <location>
        <position position="166"/>
    </location>
</feature>
<feature type="compositionally biased region" description="Polar residues" evidence="11">
    <location>
        <begin position="72"/>
        <end position="81"/>
    </location>
</feature>
<organism evidence="13 14">
    <name type="scientific">Eleutherodactylus coqui</name>
    <name type="common">Puerto Rican coqui</name>
    <dbReference type="NCBI Taxonomy" id="57060"/>
    <lineage>
        <taxon>Eukaryota</taxon>
        <taxon>Metazoa</taxon>
        <taxon>Chordata</taxon>
        <taxon>Craniata</taxon>
        <taxon>Vertebrata</taxon>
        <taxon>Euteleostomi</taxon>
        <taxon>Amphibia</taxon>
        <taxon>Batrachia</taxon>
        <taxon>Anura</taxon>
        <taxon>Neobatrachia</taxon>
        <taxon>Hyloidea</taxon>
        <taxon>Eleutherodactylidae</taxon>
        <taxon>Eleutherodactylinae</taxon>
        <taxon>Eleutherodactylus</taxon>
        <taxon>Eleutherodactylus</taxon>
    </lineage>
</organism>
<dbReference type="Proteomes" id="UP000770717">
    <property type="component" value="Unassembled WGS sequence"/>
</dbReference>
<evidence type="ECO:0000256" key="1">
    <source>
        <dbReference type="ARBA" id="ARBA00002689"/>
    </source>
</evidence>
<dbReference type="PANTHER" id="PTHR47609">
    <property type="entry name" value="MICOS COMPLEX SUBUNIT MIC25"/>
    <property type="match status" value="1"/>
</dbReference>
<sequence>MRIDCQSWVLLLLLLVVVVALVIVMGGSESSGRRVSFGLDEEERVQVLRGVRLSDDIVNRMKESAWQRGEQNKTPGTTSTAPVVPPRGESASEAKGSQQATAGGSKPTTYAEDELYRRYEKEQAIIQEELARIARREREAAQEQYSSAILREKNYTNQERRRAEQL</sequence>
<dbReference type="Pfam" id="PF05300">
    <property type="entry name" value="MIC19_MIC25"/>
    <property type="match status" value="1"/>
</dbReference>
<keyword evidence="7" id="KW-1015">Disulfide bond</keyword>
<evidence type="ECO:0000256" key="7">
    <source>
        <dbReference type="ARBA" id="ARBA00023157"/>
    </source>
</evidence>
<comment type="subcellular location">
    <subcellularLocation>
        <location evidence="9">Mitochondrion inner membrane</location>
        <topology evidence="9">Lipid-anchor</topology>
    </subcellularLocation>
</comment>
<keyword evidence="2" id="KW-0519">Myristate</keyword>
<dbReference type="PANTHER" id="PTHR47609:SF1">
    <property type="entry name" value="MICOS COMPLEX SUBUNIT MIC25"/>
    <property type="match status" value="1"/>
</dbReference>
<dbReference type="InterPro" id="IPR007964">
    <property type="entry name" value="MIC19/MIC25"/>
</dbReference>
<keyword evidence="4" id="KW-0175">Coiled coil</keyword>
<keyword evidence="14" id="KW-1185">Reference proteome</keyword>
<dbReference type="AlphaFoldDB" id="A0A8J6ENZ3"/>
<gene>
    <name evidence="13" type="ORF">GDO78_019306</name>
</gene>
<evidence type="ECO:0000313" key="13">
    <source>
        <dbReference type="EMBL" id="KAG9472480.1"/>
    </source>
</evidence>
<keyword evidence="12" id="KW-0732">Signal</keyword>
<comment type="caution">
    <text evidence="13">The sequence shown here is derived from an EMBL/GenBank/DDBJ whole genome shotgun (WGS) entry which is preliminary data.</text>
</comment>
<evidence type="ECO:0000313" key="14">
    <source>
        <dbReference type="Proteomes" id="UP000770717"/>
    </source>
</evidence>
<evidence type="ECO:0000256" key="11">
    <source>
        <dbReference type="SAM" id="MobiDB-lite"/>
    </source>
</evidence>
<keyword evidence="8" id="KW-0449">Lipoprotein</keyword>
<feature type="compositionally biased region" description="Basic and acidic residues" evidence="11">
    <location>
        <begin position="150"/>
        <end position="166"/>
    </location>
</feature>
<evidence type="ECO:0000256" key="12">
    <source>
        <dbReference type="SAM" id="SignalP"/>
    </source>
</evidence>
<reference evidence="13" key="1">
    <citation type="thesis" date="2020" institute="ProQuest LLC" country="789 East Eisenhower Parkway, Ann Arbor, MI, USA">
        <title>Comparative Genomics and Chromosome Evolution.</title>
        <authorList>
            <person name="Mudd A.B."/>
        </authorList>
    </citation>
    <scope>NUCLEOTIDE SEQUENCE</scope>
    <source>
        <strain evidence="13">HN-11 Male</strain>
        <tissue evidence="13">Kidney and liver</tissue>
    </source>
</reference>
<keyword evidence="6" id="KW-0472">Membrane</keyword>
<feature type="signal peptide" evidence="12">
    <location>
        <begin position="1"/>
        <end position="20"/>
    </location>
</feature>
<evidence type="ECO:0000256" key="2">
    <source>
        <dbReference type="ARBA" id="ARBA00022707"/>
    </source>
</evidence>
<accession>A0A8J6ENZ3</accession>
<evidence type="ECO:0000256" key="4">
    <source>
        <dbReference type="ARBA" id="ARBA00023054"/>
    </source>
</evidence>
<evidence type="ECO:0000256" key="3">
    <source>
        <dbReference type="ARBA" id="ARBA00022792"/>
    </source>
</evidence>
<evidence type="ECO:0000256" key="10">
    <source>
        <dbReference type="ARBA" id="ARBA00034480"/>
    </source>
</evidence>
<evidence type="ECO:0000256" key="8">
    <source>
        <dbReference type="ARBA" id="ARBA00023288"/>
    </source>
</evidence>
<comment type="similarity">
    <text evidence="10">Belongs to the MICOS complex subunit Mic19 family. Metazoan Mic25 subfamily.</text>
</comment>
<comment type="function">
    <text evidence="1">Component of the MICOS complex, a large protein complex of the mitochondrial inner membrane that plays crucial roles in the maintenance of crista junctions, inner membrane architecture, and formation of contact sites to the outer membrane.</text>
</comment>
<evidence type="ECO:0000256" key="9">
    <source>
        <dbReference type="ARBA" id="ARBA00034476"/>
    </source>
</evidence>
<feature type="chain" id="PRO_5035255646" evidence="12">
    <location>
        <begin position="21"/>
        <end position="166"/>
    </location>
</feature>
<keyword evidence="3" id="KW-0999">Mitochondrion inner membrane</keyword>
<feature type="compositionally biased region" description="Polar residues" evidence="11">
    <location>
        <begin position="95"/>
        <end position="108"/>
    </location>
</feature>
<evidence type="ECO:0000256" key="5">
    <source>
        <dbReference type="ARBA" id="ARBA00023128"/>
    </source>
</evidence>
<protein>
    <submittedName>
        <fullName evidence="13">Uncharacterized protein</fullName>
    </submittedName>
</protein>
<dbReference type="InterPro" id="IPR042860">
    <property type="entry name" value="MIC25"/>
</dbReference>
<name>A0A8J6ENZ3_ELECQ</name>
<keyword evidence="5" id="KW-0496">Mitochondrion</keyword>
<evidence type="ECO:0000256" key="6">
    <source>
        <dbReference type="ARBA" id="ARBA00023136"/>
    </source>
</evidence>
<proteinExistence type="inferred from homology"/>
<dbReference type="EMBL" id="WNTK01000051">
    <property type="protein sequence ID" value="KAG9472480.1"/>
    <property type="molecule type" value="Genomic_DNA"/>
</dbReference>
<dbReference type="GO" id="GO:0061617">
    <property type="term" value="C:MICOS complex"/>
    <property type="evidence" value="ECO:0007669"/>
    <property type="project" value="InterPro"/>
</dbReference>
<feature type="region of interest" description="Disordered" evidence="11">
    <location>
        <begin position="137"/>
        <end position="166"/>
    </location>
</feature>
<feature type="region of interest" description="Disordered" evidence="11">
    <location>
        <begin position="63"/>
        <end position="115"/>
    </location>
</feature>
<dbReference type="OrthoDB" id="70030at2759"/>